<organism evidence="2 3">
    <name type="scientific">Sulfitobacter undariae</name>
    <dbReference type="NCBI Taxonomy" id="1563671"/>
    <lineage>
        <taxon>Bacteria</taxon>
        <taxon>Pseudomonadati</taxon>
        <taxon>Pseudomonadota</taxon>
        <taxon>Alphaproteobacteria</taxon>
        <taxon>Rhodobacterales</taxon>
        <taxon>Roseobacteraceae</taxon>
        <taxon>Sulfitobacter</taxon>
    </lineage>
</organism>
<name>A0A7W6E8V4_9RHOB</name>
<accession>A0A7W6E8V4</accession>
<evidence type="ECO:0000313" key="2">
    <source>
        <dbReference type="EMBL" id="MBB3994722.1"/>
    </source>
</evidence>
<protein>
    <submittedName>
        <fullName evidence="2">Nitrogen fixation/metabolism regulation signal transduction histidine kinase</fullName>
    </submittedName>
</protein>
<evidence type="ECO:0000256" key="1">
    <source>
        <dbReference type="SAM" id="Phobius"/>
    </source>
</evidence>
<gene>
    <name evidence="2" type="ORF">GGR95_002370</name>
</gene>
<dbReference type="AlphaFoldDB" id="A0A7W6E8V4"/>
<dbReference type="Proteomes" id="UP000530268">
    <property type="component" value="Unassembled WGS sequence"/>
</dbReference>
<comment type="caution">
    <text evidence="2">The sequence shown here is derived from an EMBL/GenBank/DDBJ whole genome shotgun (WGS) entry which is preliminary data.</text>
</comment>
<keyword evidence="1" id="KW-0812">Transmembrane</keyword>
<feature type="transmembrane region" description="Helical" evidence="1">
    <location>
        <begin position="84"/>
        <end position="105"/>
    </location>
</feature>
<keyword evidence="1" id="KW-0472">Membrane</keyword>
<sequence>MRRLATLPPHLLQGTLAVAFGLSYSSPMEITHTSPFDALIWAGTAISLLGLLGLVYCIIRVSRAKRAQLDDEAMRAELKKVMPLNLGALFLSVIGLMVVIIGIFLA</sequence>
<feature type="transmembrane region" description="Helical" evidence="1">
    <location>
        <begin position="38"/>
        <end position="59"/>
    </location>
</feature>
<keyword evidence="2" id="KW-0808">Transferase</keyword>
<keyword evidence="2" id="KW-0418">Kinase</keyword>
<reference evidence="2 3" key="1">
    <citation type="submission" date="2020-08" db="EMBL/GenBank/DDBJ databases">
        <title>Genomic Encyclopedia of Type Strains, Phase IV (KMG-IV): sequencing the most valuable type-strain genomes for metagenomic binning, comparative biology and taxonomic classification.</title>
        <authorList>
            <person name="Goeker M."/>
        </authorList>
    </citation>
    <scope>NUCLEOTIDE SEQUENCE [LARGE SCALE GENOMIC DNA]</scope>
    <source>
        <strain evidence="2 3">DSM 102234</strain>
    </source>
</reference>
<dbReference type="EMBL" id="JACIEI010000007">
    <property type="protein sequence ID" value="MBB3994722.1"/>
    <property type="molecule type" value="Genomic_DNA"/>
</dbReference>
<keyword evidence="3" id="KW-1185">Reference proteome</keyword>
<keyword evidence="1" id="KW-1133">Transmembrane helix</keyword>
<dbReference type="GO" id="GO:0016301">
    <property type="term" value="F:kinase activity"/>
    <property type="evidence" value="ECO:0007669"/>
    <property type="project" value="UniProtKB-KW"/>
</dbReference>
<proteinExistence type="predicted"/>
<evidence type="ECO:0000313" key="3">
    <source>
        <dbReference type="Proteomes" id="UP000530268"/>
    </source>
</evidence>